<organism evidence="4 5">
    <name type="scientific">Flammeovirga pacifica</name>
    <dbReference type="NCBI Taxonomy" id="915059"/>
    <lineage>
        <taxon>Bacteria</taxon>
        <taxon>Pseudomonadati</taxon>
        <taxon>Bacteroidota</taxon>
        <taxon>Cytophagia</taxon>
        <taxon>Cytophagales</taxon>
        <taxon>Flammeovirgaceae</taxon>
        <taxon>Flammeovirga</taxon>
    </lineage>
</organism>
<dbReference type="OrthoDB" id="9813479at2"/>
<accession>A0A1S1Z3L4</accession>
<protein>
    <recommendedName>
        <fullName evidence="3">Band 7 domain-containing protein</fullName>
    </recommendedName>
</protein>
<feature type="domain" description="Band 7" evidence="3">
    <location>
        <begin position="50"/>
        <end position="219"/>
    </location>
</feature>
<dbReference type="SUPFAM" id="SSF117892">
    <property type="entry name" value="Band 7/SPFH domain"/>
    <property type="match status" value="1"/>
</dbReference>
<dbReference type="RefSeq" id="WP_044219626.1">
    <property type="nucleotide sequence ID" value="NZ_JRYR02000001.1"/>
</dbReference>
<proteinExistence type="predicted"/>
<evidence type="ECO:0000313" key="5">
    <source>
        <dbReference type="Proteomes" id="UP000179797"/>
    </source>
</evidence>
<feature type="transmembrane region" description="Helical" evidence="2">
    <location>
        <begin position="12"/>
        <end position="29"/>
    </location>
</feature>
<dbReference type="InterPro" id="IPR036013">
    <property type="entry name" value="Band_7/SPFH_dom_sf"/>
</dbReference>
<sequence length="246" mass="27852">MKDKVLKGFSGYFMIILQAILFGLAGYVLSLPNLGAVSMLILFIDLVLLRGYFTVSSNEAALINLLGKYKGTINKAGFYWSHPFRKIIKVNLKDNVQHIGPWSTFAKDGAELELNVECRWQIKDAAKAYYEMSNINETVNSIAKEKAQTLVEMYPYENTNGVSLRLHSNEINSALMSSLKVQLAEYGILLQSVRFNSIRLIKKKRSPEDALQLAKKLVHEVNDLEQLSENEKSEMQLQLLSILMTE</sequence>
<dbReference type="SMART" id="SM00244">
    <property type="entry name" value="PHB"/>
    <property type="match status" value="1"/>
</dbReference>
<dbReference type="Pfam" id="PF01145">
    <property type="entry name" value="Band_7"/>
    <property type="match status" value="1"/>
</dbReference>
<dbReference type="EMBL" id="JRYR02000001">
    <property type="protein sequence ID" value="OHX67817.1"/>
    <property type="molecule type" value="Genomic_DNA"/>
</dbReference>
<name>A0A1S1Z3L4_FLAPC</name>
<gene>
    <name evidence="4" type="ORF">NH26_16465</name>
</gene>
<dbReference type="PANTHER" id="PTHR43446">
    <property type="entry name" value="MEMBRANE PROTEIN-RELATED"/>
    <property type="match status" value="1"/>
</dbReference>
<evidence type="ECO:0000256" key="2">
    <source>
        <dbReference type="SAM" id="Phobius"/>
    </source>
</evidence>
<keyword evidence="5" id="KW-1185">Reference proteome</keyword>
<comment type="subcellular location">
    <subcellularLocation>
        <location evidence="1">Membrane</location>
        <topology evidence="1">Single-pass membrane protein</topology>
    </subcellularLocation>
</comment>
<evidence type="ECO:0000256" key="1">
    <source>
        <dbReference type="ARBA" id="ARBA00004167"/>
    </source>
</evidence>
<dbReference type="Gene3D" id="3.30.479.30">
    <property type="entry name" value="Band 7 domain"/>
    <property type="match status" value="1"/>
</dbReference>
<evidence type="ECO:0000313" key="4">
    <source>
        <dbReference type="EMBL" id="OHX67817.1"/>
    </source>
</evidence>
<keyword evidence="2" id="KW-0812">Transmembrane</keyword>
<dbReference type="GO" id="GO:0016020">
    <property type="term" value="C:membrane"/>
    <property type="evidence" value="ECO:0007669"/>
    <property type="project" value="UniProtKB-SubCell"/>
</dbReference>
<comment type="caution">
    <text evidence="4">The sequence shown here is derived from an EMBL/GenBank/DDBJ whole genome shotgun (WGS) entry which is preliminary data.</text>
</comment>
<dbReference type="AlphaFoldDB" id="A0A1S1Z3L4"/>
<dbReference type="InterPro" id="IPR001107">
    <property type="entry name" value="Band_7"/>
</dbReference>
<keyword evidence="2" id="KW-0472">Membrane</keyword>
<dbReference type="STRING" id="915059.NH26_16465"/>
<dbReference type="PANTHER" id="PTHR43446:SF1">
    <property type="entry name" value="BAND 7 DOMAIN-CONTAINING PROTEIN"/>
    <property type="match status" value="1"/>
</dbReference>
<dbReference type="Proteomes" id="UP000179797">
    <property type="component" value="Unassembled WGS sequence"/>
</dbReference>
<evidence type="ECO:0000259" key="3">
    <source>
        <dbReference type="SMART" id="SM00244"/>
    </source>
</evidence>
<keyword evidence="2" id="KW-1133">Transmembrane helix</keyword>
<reference evidence="4 5" key="1">
    <citation type="journal article" date="2012" name="Int. J. Syst. Evol. Microbiol.">
        <title>Flammeovirga pacifica sp. nov., isolated from deep-sea sediment.</title>
        <authorList>
            <person name="Xu H."/>
            <person name="Fu Y."/>
            <person name="Yang N."/>
            <person name="Ding Z."/>
            <person name="Lai Q."/>
            <person name="Zeng R."/>
        </authorList>
    </citation>
    <scope>NUCLEOTIDE SEQUENCE [LARGE SCALE GENOMIC DNA]</scope>
    <source>
        <strain evidence="5">DSM 24597 / LMG 26175 / WPAGA1</strain>
    </source>
</reference>